<dbReference type="EMBL" id="KZ679264">
    <property type="protein sequence ID" value="PTB39609.1"/>
    <property type="molecule type" value="Genomic_DNA"/>
</dbReference>
<dbReference type="Proteomes" id="UP000240493">
    <property type="component" value="Unassembled WGS sequence"/>
</dbReference>
<keyword evidence="2" id="KW-1185">Reference proteome</keyword>
<evidence type="ECO:0000313" key="2">
    <source>
        <dbReference type="Proteomes" id="UP000240493"/>
    </source>
</evidence>
<protein>
    <submittedName>
        <fullName evidence="1">Uncharacterized protein</fullName>
    </submittedName>
</protein>
<dbReference type="AlphaFoldDB" id="A0A2T3Z484"/>
<organism evidence="1 2">
    <name type="scientific">Trichoderma asperellum (strain ATCC 204424 / CBS 433.97 / NBRC 101777)</name>
    <dbReference type="NCBI Taxonomy" id="1042311"/>
    <lineage>
        <taxon>Eukaryota</taxon>
        <taxon>Fungi</taxon>
        <taxon>Dikarya</taxon>
        <taxon>Ascomycota</taxon>
        <taxon>Pezizomycotina</taxon>
        <taxon>Sordariomycetes</taxon>
        <taxon>Hypocreomycetidae</taxon>
        <taxon>Hypocreales</taxon>
        <taxon>Hypocreaceae</taxon>
        <taxon>Trichoderma</taxon>
    </lineage>
</organism>
<gene>
    <name evidence="1" type="ORF">M441DRAFT_440937</name>
</gene>
<evidence type="ECO:0000313" key="1">
    <source>
        <dbReference type="EMBL" id="PTB39609.1"/>
    </source>
</evidence>
<accession>A0A2T3Z484</accession>
<sequence>MTYDVGLMSHATFQPLFLLPAIARRLTNSGICSLTDCSDEPISECQVLIQERAKAENRIVCPSVAARGQAYRILSRT</sequence>
<reference evidence="1 2" key="1">
    <citation type="submission" date="2016-07" db="EMBL/GenBank/DDBJ databases">
        <title>Multiple horizontal gene transfer events from other fungi enriched the ability of initially mycotrophic Trichoderma (Ascomycota) to feed on dead plant biomass.</title>
        <authorList>
            <consortium name="DOE Joint Genome Institute"/>
            <person name="Aerts A."/>
            <person name="Atanasova L."/>
            <person name="Chenthamara K."/>
            <person name="Zhang J."/>
            <person name="Grujic M."/>
            <person name="Henrissat B."/>
            <person name="Kuo A."/>
            <person name="Salamov A."/>
            <person name="Lipzen A."/>
            <person name="Labutti K."/>
            <person name="Barry K."/>
            <person name="Miao Y."/>
            <person name="Rahimi M.J."/>
            <person name="Shen Q."/>
            <person name="Grigoriev I.V."/>
            <person name="Kubicek C.P."/>
            <person name="Druzhinina I.S."/>
        </authorList>
    </citation>
    <scope>NUCLEOTIDE SEQUENCE [LARGE SCALE GENOMIC DNA]</scope>
    <source>
        <strain evidence="1 2">CBS 433.97</strain>
    </source>
</reference>
<name>A0A2T3Z484_TRIA4</name>
<proteinExistence type="predicted"/>